<dbReference type="AlphaFoldDB" id="A0A8G2A4I9"/>
<evidence type="ECO:0000313" key="2">
    <source>
        <dbReference type="Proteomes" id="UP000078124"/>
    </source>
</evidence>
<dbReference type="RefSeq" id="WP_064384442.1">
    <property type="nucleotide sequence ID" value="NZ_FLAC01000003.1"/>
</dbReference>
<name>A0A8G2A4I9_RAOPL</name>
<evidence type="ECO:0000313" key="1">
    <source>
        <dbReference type="EMBL" id="SBL66823.1"/>
    </source>
</evidence>
<comment type="caution">
    <text evidence="1">The sequence shown here is derived from an EMBL/GenBank/DDBJ whole genome shotgun (WGS) entry which is preliminary data.</text>
</comment>
<organism evidence="1 2">
    <name type="scientific">Raoultella planticola</name>
    <name type="common">Klebsiella planticola</name>
    <dbReference type="NCBI Taxonomy" id="575"/>
    <lineage>
        <taxon>Bacteria</taxon>
        <taxon>Pseudomonadati</taxon>
        <taxon>Pseudomonadota</taxon>
        <taxon>Gammaproteobacteria</taxon>
        <taxon>Enterobacterales</taxon>
        <taxon>Enterobacteriaceae</taxon>
        <taxon>Klebsiella/Raoultella group</taxon>
        <taxon>Raoultella</taxon>
    </lineage>
</organism>
<proteinExistence type="predicted"/>
<reference evidence="1 2" key="1">
    <citation type="submission" date="2016-05" db="EMBL/GenBank/DDBJ databases">
        <authorList>
            <consortium name="Pathogen Informatics"/>
        </authorList>
    </citation>
    <scope>NUCLEOTIDE SEQUENCE [LARGE SCALE GENOMIC DNA]</scope>
    <source>
        <strain evidence="1 2">2880STDY5682802</strain>
    </source>
</reference>
<protein>
    <submittedName>
        <fullName evidence="1">Uncharacterized protein</fullName>
    </submittedName>
</protein>
<sequence>MNKKEPPFLAIDYRILVLDIKTAINGKTIDSSIILKLKLVYCYLLGLSKTCDEVYAEQTKMGKTLGIGSRQVVGRCISLLESLGWISKTSRTGTSNLYKVKPVEQILVGVPREVIEEEKKFPESIPETVLIDDDDLPW</sequence>
<gene>
    <name evidence="1" type="ORF">SAMEA2273876_01305</name>
</gene>
<dbReference type="EMBL" id="FLAC01000003">
    <property type="protein sequence ID" value="SBL66823.1"/>
    <property type="molecule type" value="Genomic_DNA"/>
</dbReference>
<dbReference type="Proteomes" id="UP000078124">
    <property type="component" value="Unassembled WGS sequence"/>
</dbReference>
<accession>A0A8G2A4I9</accession>